<dbReference type="RefSeq" id="WP_168522017.1">
    <property type="nucleotide sequence ID" value="NZ_CALYLA010000019.1"/>
</dbReference>
<evidence type="ECO:0000313" key="6">
    <source>
        <dbReference type="Proteomes" id="UP001152658"/>
    </source>
</evidence>
<evidence type="ECO:0000256" key="1">
    <source>
        <dbReference type="ARBA" id="ARBA00004196"/>
    </source>
</evidence>
<evidence type="ECO:0000256" key="3">
    <source>
        <dbReference type="SAM" id="SignalP"/>
    </source>
</evidence>
<accession>A0ABN8TR33</accession>
<sequence>MKISIAFSALSMLLLTACQSSQLETVNAMQSTQHISQGVYRIEFAAAQHFAQQAEQLVLGFEQYCRSPNTGLDGVKNQWQQTTLAWMALQGQERGPAKALEQSWNVQFWPDKKDTTGRKMNLLVKSGTLWTEQDIASQSVTVQGIGAIEWLLYDEYSPLLNATNSSENIHQVCEAAQAISQNLATKAQFIATQWNVNPWTALDAMAWEAEYIALLSNQLDYSMKKLSRPLANIGQPRPYFAESWRAKVSMNNLKANVEAMKRLYLADGGLDSLLRDKGLNDLADRVQNHFALMLLTWPTEPSLFDLLQNKEGYREVLSQYNKFEQLHYLLHDEVAVELGITIGFNATDGD</sequence>
<dbReference type="EMBL" id="CALYLK010000135">
    <property type="protein sequence ID" value="CAH8226411.1"/>
    <property type="molecule type" value="Genomic_DNA"/>
</dbReference>
<dbReference type="InterPro" id="IPR038352">
    <property type="entry name" value="Imelysin_sf"/>
</dbReference>
<proteinExistence type="predicted"/>
<evidence type="ECO:0000313" key="5">
    <source>
        <dbReference type="EMBL" id="CAH8226411.1"/>
    </source>
</evidence>
<feature type="domain" description="Imelysin-like" evidence="4">
    <location>
        <begin position="45"/>
        <end position="329"/>
    </location>
</feature>
<protein>
    <submittedName>
        <fullName evidence="5">Iron-regulated protein A</fullName>
    </submittedName>
</protein>
<keyword evidence="6" id="KW-1185">Reference proteome</keyword>
<evidence type="ECO:0000259" key="4">
    <source>
        <dbReference type="Pfam" id="PF09375"/>
    </source>
</evidence>
<name>A0ABN8TR33_9VIBR</name>
<dbReference type="InterPro" id="IPR018976">
    <property type="entry name" value="Imelysin-like"/>
</dbReference>
<comment type="subcellular location">
    <subcellularLocation>
        <location evidence="1">Cell envelope</location>
    </subcellularLocation>
</comment>
<organism evidence="5 6">
    <name type="scientific">Vibrio aestuarianus</name>
    <dbReference type="NCBI Taxonomy" id="28171"/>
    <lineage>
        <taxon>Bacteria</taxon>
        <taxon>Pseudomonadati</taxon>
        <taxon>Pseudomonadota</taxon>
        <taxon>Gammaproteobacteria</taxon>
        <taxon>Vibrionales</taxon>
        <taxon>Vibrionaceae</taxon>
        <taxon>Vibrio</taxon>
    </lineage>
</organism>
<reference evidence="5" key="1">
    <citation type="submission" date="2022-06" db="EMBL/GenBank/DDBJ databases">
        <authorList>
            <person name="Goudenege D."/>
            <person name="Le Roux F."/>
        </authorList>
    </citation>
    <scope>NUCLEOTIDE SEQUENCE</scope>
    <source>
        <strain evidence="5">12-063</strain>
    </source>
</reference>
<dbReference type="Gene3D" id="1.20.1420.20">
    <property type="entry name" value="M75 peptidase, HXXE motif"/>
    <property type="match status" value="1"/>
</dbReference>
<gene>
    <name evidence="5" type="ORF">VAE063_940310</name>
</gene>
<dbReference type="InterPro" id="IPR034984">
    <property type="entry name" value="Imelysin-like_IPPA"/>
</dbReference>
<evidence type="ECO:0000256" key="2">
    <source>
        <dbReference type="ARBA" id="ARBA00022729"/>
    </source>
</evidence>
<dbReference type="PROSITE" id="PS51257">
    <property type="entry name" value="PROKAR_LIPOPROTEIN"/>
    <property type="match status" value="1"/>
</dbReference>
<dbReference type="Pfam" id="PF09375">
    <property type="entry name" value="Peptidase_M75"/>
    <property type="match status" value="1"/>
</dbReference>
<feature type="chain" id="PRO_5046649410" evidence="3">
    <location>
        <begin position="24"/>
        <end position="350"/>
    </location>
</feature>
<keyword evidence="2 3" id="KW-0732">Signal</keyword>
<comment type="caution">
    <text evidence="5">The sequence shown here is derived from an EMBL/GenBank/DDBJ whole genome shotgun (WGS) entry which is preliminary data.</text>
</comment>
<dbReference type="CDD" id="cd14659">
    <property type="entry name" value="Imelysin-like_IPPA"/>
    <property type="match status" value="1"/>
</dbReference>
<feature type="signal peptide" evidence="3">
    <location>
        <begin position="1"/>
        <end position="23"/>
    </location>
</feature>
<dbReference type="Proteomes" id="UP001152658">
    <property type="component" value="Unassembled WGS sequence"/>
</dbReference>